<dbReference type="InterPro" id="IPR034016">
    <property type="entry name" value="M1_APN-typ"/>
</dbReference>
<dbReference type="GO" id="GO:0005886">
    <property type="term" value="C:plasma membrane"/>
    <property type="evidence" value="ECO:0007669"/>
    <property type="project" value="UniProtKB-SubCell"/>
</dbReference>
<dbReference type="PANTHER" id="PTHR11533">
    <property type="entry name" value="PROTEASE M1 ZINC METALLOPROTEASE"/>
    <property type="match status" value="1"/>
</dbReference>
<dbReference type="Gene3D" id="2.60.40.1910">
    <property type="match status" value="1"/>
</dbReference>
<evidence type="ECO:0000256" key="17">
    <source>
        <dbReference type="PIRSR" id="PIRSR634016-4"/>
    </source>
</evidence>
<keyword evidence="10 16" id="KW-0862">Zinc</keyword>
<dbReference type="EC" id="3.4.11.-" evidence="18"/>
<dbReference type="InterPro" id="IPR027268">
    <property type="entry name" value="Peptidase_M4/M1_CTD_sf"/>
</dbReference>
<dbReference type="Pfam" id="PF11838">
    <property type="entry name" value="ERAP1_C"/>
    <property type="match status" value="1"/>
</dbReference>
<dbReference type="Gene3D" id="1.25.50.20">
    <property type="match status" value="1"/>
</dbReference>
<dbReference type="Pfam" id="PF01433">
    <property type="entry name" value="Peptidase_M1"/>
    <property type="match status" value="1"/>
</dbReference>
<dbReference type="GO" id="GO:0005615">
    <property type="term" value="C:extracellular space"/>
    <property type="evidence" value="ECO:0007669"/>
    <property type="project" value="TreeGrafter"/>
</dbReference>
<organism evidence="23 24">
    <name type="scientific">Psylliodes chrysocephalus</name>
    <dbReference type="NCBI Taxonomy" id="3402493"/>
    <lineage>
        <taxon>Eukaryota</taxon>
        <taxon>Metazoa</taxon>
        <taxon>Ecdysozoa</taxon>
        <taxon>Arthropoda</taxon>
        <taxon>Hexapoda</taxon>
        <taxon>Insecta</taxon>
        <taxon>Pterygota</taxon>
        <taxon>Neoptera</taxon>
        <taxon>Endopterygota</taxon>
        <taxon>Coleoptera</taxon>
        <taxon>Polyphaga</taxon>
        <taxon>Cucujiformia</taxon>
        <taxon>Chrysomeloidea</taxon>
        <taxon>Chrysomelidae</taxon>
        <taxon>Galerucinae</taxon>
        <taxon>Alticini</taxon>
        <taxon>Psylliodes</taxon>
    </lineage>
</organism>
<keyword evidence="11 18" id="KW-0482">Metalloprotease</keyword>
<keyword evidence="12" id="KW-0472">Membrane</keyword>
<dbReference type="InterPro" id="IPR042097">
    <property type="entry name" value="Aminopeptidase_N-like_N_sf"/>
</dbReference>
<evidence type="ECO:0000256" key="19">
    <source>
        <dbReference type="SAM" id="SignalP"/>
    </source>
</evidence>
<name>A0A9P0CTB7_9CUCU</name>
<evidence type="ECO:0000256" key="13">
    <source>
        <dbReference type="ARBA" id="ARBA00023180"/>
    </source>
</evidence>
<comment type="cofactor">
    <cofactor evidence="16 18">
        <name>Zn(2+)</name>
        <dbReference type="ChEBI" id="CHEBI:29105"/>
    </cofactor>
    <text evidence="16 18">Binds 1 zinc ion per subunit.</text>
</comment>
<evidence type="ECO:0000256" key="2">
    <source>
        <dbReference type="ARBA" id="ARBA00010136"/>
    </source>
</evidence>
<evidence type="ECO:0000256" key="9">
    <source>
        <dbReference type="ARBA" id="ARBA00022801"/>
    </source>
</evidence>
<keyword evidence="9 18" id="KW-0378">Hydrolase</keyword>
<dbReference type="PROSITE" id="PS51257">
    <property type="entry name" value="PROKAR_LIPOPROTEIN"/>
    <property type="match status" value="1"/>
</dbReference>
<dbReference type="InterPro" id="IPR045357">
    <property type="entry name" value="Aminopeptidase_N-like_N"/>
</dbReference>
<evidence type="ECO:0000259" key="20">
    <source>
        <dbReference type="Pfam" id="PF01433"/>
    </source>
</evidence>
<feature type="site" description="Transition state stabilizer" evidence="17">
    <location>
        <position position="409"/>
    </location>
</feature>
<feature type="domain" description="Aminopeptidase N-like N-terminal" evidence="22">
    <location>
        <begin position="31"/>
        <end position="215"/>
    </location>
</feature>
<reference evidence="23" key="1">
    <citation type="submission" date="2022-01" db="EMBL/GenBank/DDBJ databases">
        <authorList>
            <person name="King R."/>
        </authorList>
    </citation>
    <scope>NUCLEOTIDE SEQUENCE</scope>
</reference>
<feature type="binding site" evidence="16">
    <location>
        <position position="324"/>
    </location>
    <ligand>
        <name>Zn(2+)</name>
        <dbReference type="ChEBI" id="CHEBI:29105"/>
        <note>catalytic</note>
    </ligand>
</feature>
<feature type="non-terminal residue" evidence="23">
    <location>
        <position position="852"/>
    </location>
</feature>
<feature type="chain" id="PRO_5040442599" description="Aminopeptidase" evidence="19">
    <location>
        <begin position="20"/>
        <end position="852"/>
    </location>
</feature>
<dbReference type="GO" id="GO:0008270">
    <property type="term" value="F:zinc ion binding"/>
    <property type="evidence" value="ECO:0007669"/>
    <property type="project" value="UniProtKB-UniRule"/>
</dbReference>
<protein>
    <recommendedName>
        <fullName evidence="18">Aminopeptidase</fullName>
        <ecNumber evidence="18">3.4.11.-</ecNumber>
    </recommendedName>
</protein>
<evidence type="ECO:0000256" key="4">
    <source>
        <dbReference type="ARBA" id="ARBA00022475"/>
    </source>
</evidence>
<feature type="domain" description="ERAP1-like C-terminal" evidence="21">
    <location>
        <begin position="549"/>
        <end position="843"/>
    </location>
</feature>
<evidence type="ECO:0000259" key="22">
    <source>
        <dbReference type="Pfam" id="PF17900"/>
    </source>
</evidence>
<feature type="binding site" evidence="16">
    <location>
        <position position="347"/>
    </location>
    <ligand>
        <name>Zn(2+)</name>
        <dbReference type="ChEBI" id="CHEBI:29105"/>
        <note>catalytic</note>
    </ligand>
</feature>
<dbReference type="SUPFAM" id="SSF55486">
    <property type="entry name" value="Metalloproteases ('zincins'), catalytic domain"/>
    <property type="match status" value="1"/>
</dbReference>
<dbReference type="Gene3D" id="1.10.390.10">
    <property type="entry name" value="Neutral Protease Domain 2"/>
    <property type="match status" value="1"/>
</dbReference>
<dbReference type="InterPro" id="IPR014782">
    <property type="entry name" value="Peptidase_M1_dom"/>
</dbReference>
<dbReference type="FunFam" id="2.60.40.1910:FF:000008">
    <property type="entry name" value="Aminopeptidase"/>
    <property type="match status" value="1"/>
</dbReference>
<dbReference type="AlphaFoldDB" id="A0A9P0CTB7"/>
<keyword evidence="6 18" id="KW-0645">Protease</keyword>
<keyword evidence="3 18" id="KW-0031">Aminopeptidase</keyword>
<evidence type="ECO:0000256" key="18">
    <source>
        <dbReference type="RuleBase" id="RU364040"/>
    </source>
</evidence>
<dbReference type="GO" id="GO:0006508">
    <property type="term" value="P:proteolysis"/>
    <property type="evidence" value="ECO:0007669"/>
    <property type="project" value="UniProtKB-KW"/>
</dbReference>
<keyword evidence="13" id="KW-0325">Glycoprotein</keyword>
<evidence type="ECO:0000256" key="15">
    <source>
        <dbReference type="PIRSR" id="PIRSR634016-1"/>
    </source>
</evidence>
<dbReference type="InterPro" id="IPR050344">
    <property type="entry name" value="Peptidase_M1_aminopeptidases"/>
</dbReference>
<evidence type="ECO:0000259" key="21">
    <source>
        <dbReference type="Pfam" id="PF11838"/>
    </source>
</evidence>
<evidence type="ECO:0000313" key="24">
    <source>
        <dbReference type="Proteomes" id="UP001153636"/>
    </source>
</evidence>
<dbReference type="PRINTS" id="PR00756">
    <property type="entry name" value="ALADIPTASE"/>
</dbReference>
<dbReference type="GO" id="GO:0043171">
    <property type="term" value="P:peptide catabolic process"/>
    <property type="evidence" value="ECO:0007669"/>
    <property type="project" value="TreeGrafter"/>
</dbReference>
<evidence type="ECO:0000256" key="16">
    <source>
        <dbReference type="PIRSR" id="PIRSR634016-3"/>
    </source>
</evidence>
<dbReference type="GO" id="GO:0070006">
    <property type="term" value="F:metalloaminopeptidase activity"/>
    <property type="evidence" value="ECO:0007669"/>
    <property type="project" value="TreeGrafter"/>
</dbReference>
<evidence type="ECO:0000256" key="8">
    <source>
        <dbReference type="ARBA" id="ARBA00022729"/>
    </source>
</evidence>
<dbReference type="OrthoDB" id="10031169at2759"/>
<evidence type="ECO:0000256" key="11">
    <source>
        <dbReference type="ARBA" id="ARBA00023049"/>
    </source>
</evidence>
<evidence type="ECO:0000256" key="14">
    <source>
        <dbReference type="ARBA" id="ARBA00023288"/>
    </source>
</evidence>
<feature type="active site" description="Proton acceptor" evidence="15">
    <location>
        <position position="325"/>
    </location>
</feature>
<evidence type="ECO:0000256" key="1">
    <source>
        <dbReference type="ARBA" id="ARBA00004609"/>
    </source>
</evidence>
<keyword evidence="24" id="KW-1185">Reference proteome</keyword>
<sequence>MVKPLVLLLLLVLISCVYSQRNYRLPTNVVPSSYKINLGFSEANLAATNDDYNGNIAITINVKEPISEIQLHSASTIRIVDNTIKLNDIEKNYRYDGVTEILTIMSDTNIEPGNYELVMSFIGTISKTDMFGIYRSSYQDQDGITKYLLATQFLPTYARRAFPCFDEPAFKATFSLLFTTFALPVSVNIRTNTKQTQNSAGTTYFAPTPVMSSYLVAFIISEFDCSPATIIDGVENSICSRKMTIEQRNWATNITPKILNALNQYTGINYNSTIDKLDQVAIPDFAAGGMENWGLVIYRETSLLYDSFESTNLDKQNIAMTLSHEIAHQWFGNLVTMQWWSEIFLNEGFADYFENMATHLVLPNWQIDRQYVIKTVQKALRTDDGNALALQHDVSSPTEILLMFNSLTYSKGGSVIRMVEHILGGDRFKEGLTTYLTTYKNGNTLPENLWASLQLHVNDMYSILPDNLNQIMENWIKQPGFPLLTVTVDNGEVTISQKQFTAKSSPTQWYVPISYTTSVEANKFQSTKPQEWLIPGVDLKFKISQNAQWIILNNLQTGYYRVNYDSNTWNAIEMALKEDNFSNIDELNRAGIVDDLFSLAKLDAIPYSRVFQLLDFLKHDVSYISWTPAFTGFSYLLDRVRLTPDLDRYISTHLLTNIAALYDSTPFDRIEPDDQIYSLKQTDALTFACNLGNKDCVQKATESFARYRETFVKPNQNLRKIIYCTALRESTNDTDWRFLWEKYTLALLSSEQALLLSSLACTKNETHLRELLEASLTESIRAQDKLSVFVYVLKNPYGIEVARSFLKENYDRISEQYPAVNSHFSILEILASKVTNQAELDETLCCTIFYST</sequence>
<accession>A0A9P0CTB7</accession>
<keyword evidence="7 16" id="KW-0479">Metal-binding</keyword>
<evidence type="ECO:0000256" key="5">
    <source>
        <dbReference type="ARBA" id="ARBA00022622"/>
    </source>
</evidence>
<dbReference type="InterPro" id="IPR001930">
    <property type="entry name" value="Peptidase_M1"/>
</dbReference>
<keyword evidence="8 19" id="KW-0732">Signal</keyword>
<feature type="binding site" evidence="16">
    <location>
        <position position="328"/>
    </location>
    <ligand>
        <name>Zn(2+)</name>
        <dbReference type="ChEBI" id="CHEBI:29105"/>
        <note>catalytic</note>
    </ligand>
</feature>
<dbReference type="Proteomes" id="UP001153636">
    <property type="component" value="Chromosome 3"/>
</dbReference>
<dbReference type="Gene3D" id="2.60.40.1730">
    <property type="entry name" value="tricorn interacting facor f3 domain"/>
    <property type="match status" value="1"/>
</dbReference>
<dbReference type="CDD" id="cd09601">
    <property type="entry name" value="M1_APN-Q_like"/>
    <property type="match status" value="1"/>
</dbReference>
<gene>
    <name evidence="23" type="ORF">PSYICH_LOCUS9651</name>
</gene>
<dbReference type="GO" id="GO:0098552">
    <property type="term" value="C:side of membrane"/>
    <property type="evidence" value="ECO:0007669"/>
    <property type="project" value="UniProtKB-KW"/>
</dbReference>
<dbReference type="GO" id="GO:0005737">
    <property type="term" value="C:cytoplasm"/>
    <property type="evidence" value="ECO:0007669"/>
    <property type="project" value="TreeGrafter"/>
</dbReference>
<dbReference type="SUPFAM" id="SSF63737">
    <property type="entry name" value="Leukotriene A4 hydrolase N-terminal domain"/>
    <property type="match status" value="1"/>
</dbReference>
<proteinExistence type="inferred from homology"/>
<keyword evidence="14" id="KW-0449">Lipoprotein</keyword>
<feature type="domain" description="Peptidase M1 membrane alanine aminopeptidase" evidence="20">
    <location>
        <begin position="250"/>
        <end position="475"/>
    </location>
</feature>
<dbReference type="PANTHER" id="PTHR11533:SF301">
    <property type="entry name" value="AMINOPEPTIDASE"/>
    <property type="match status" value="1"/>
</dbReference>
<dbReference type="InterPro" id="IPR024571">
    <property type="entry name" value="ERAP1-like_C_dom"/>
</dbReference>
<evidence type="ECO:0000256" key="10">
    <source>
        <dbReference type="ARBA" id="ARBA00022833"/>
    </source>
</evidence>
<evidence type="ECO:0000256" key="6">
    <source>
        <dbReference type="ARBA" id="ARBA00022670"/>
    </source>
</evidence>
<dbReference type="Pfam" id="PF17900">
    <property type="entry name" value="Peptidase_M1_N"/>
    <property type="match status" value="1"/>
</dbReference>
<evidence type="ECO:0000256" key="12">
    <source>
        <dbReference type="ARBA" id="ARBA00023136"/>
    </source>
</evidence>
<evidence type="ECO:0000256" key="3">
    <source>
        <dbReference type="ARBA" id="ARBA00022438"/>
    </source>
</evidence>
<keyword evidence="4" id="KW-1003">Cell membrane</keyword>
<comment type="similarity">
    <text evidence="2 18">Belongs to the peptidase M1 family.</text>
</comment>
<evidence type="ECO:0000256" key="7">
    <source>
        <dbReference type="ARBA" id="ARBA00022723"/>
    </source>
</evidence>
<comment type="subcellular location">
    <subcellularLocation>
        <location evidence="1">Cell membrane</location>
        <topology evidence="1">Lipid-anchor</topology>
        <topology evidence="1">GPI-anchor</topology>
    </subcellularLocation>
</comment>
<dbReference type="GO" id="GO:0042277">
    <property type="term" value="F:peptide binding"/>
    <property type="evidence" value="ECO:0007669"/>
    <property type="project" value="TreeGrafter"/>
</dbReference>
<feature type="signal peptide" evidence="19">
    <location>
        <begin position="1"/>
        <end position="19"/>
    </location>
</feature>
<dbReference type="EMBL" id="OV651815">
    <property type="protein sequence ID" value="CAH1107924.1"/>
    <property type="molecule type" value="Genomic_DNA"/>
</dbReference>
<dbReference type="FunFam" id="1.10.390.10:FF:000013">
    <property type="entry name" value="Aminopeptidase N"/>
    <property type="match status" value="1"/>
</dbReference>
<keyword evidence="5" id="KW-0336">GPI-anchor</keyword>
<evidence type="ECO:0000313" key="23">
    <source>
        <dbReference type="EMBL" id="CAH1107924.1"/>
    </source>
</evidence>